<dbReference type="Proteomes" id="UP000812982">
    <property type="component" value="Unassembled WGS sequence"/>
</dbReference>
<keyword evidence="2" id="KW-1185">Reference proteome</keyword>
<dbReference type="RefSeq" id="WP_217160897.1">
    <property type="nucleotide sequence ID" value="NZ_VOMB01000027.1"/>
</dbReference>
<gene>
    <name evidence="1" type="ORF">FR943_24795</name>
</gene>
<evidence type="ECO:0000313" key="2">
    <source>
        <dbReference type="Proteomes" id="UP000812982"/>
    </source>
</evidence>
<accession>A0ABS6KTY9</accession>
<sequence length="137" mass="14779">MGNVPVSGPYAEYCGSRFLILSSGDGWVALRADSEAEVPNAFERGESCPGTLYAAPWAKVPTAALDEIVDVDVTGSLAGHRVSLRNLLSDGRIRVWFIGDPAVAEDIGLKGDRHDGWTGSFDPEDFSDIQIVETRRV</sequence>
<protein>
    <submittedName>
        <fullName evidence="1">Uncharacterized protein</fullName>
    </submittedName>
</protein>
<organism evidence="1 2">
    <name type="scientific">[Mycobacterium] fortunisiensis</name>
    <dbReference type="NCBI Taxonomy" id="2600579"/>
    <lineage>
        <taxon>Bacteria</taxon>
        <taxon>Bacillati</taxon>
        <taxon>Actinomycetota</taxon>
        <taxon>Actinomycetes</taxon>
        <taxon>Mycobacteriales</taxon>
        <taxon>Mycobacteriaceae</taxon>
        <taxon>Mycolicibacterium</taxon>
    </lineage>
</organism>
<comment type="caution">
    <text evidence="1">The sequence shown here is derived from an EMBL/GenBank/DDBJ whole genome shotgun (WGS) entry which is preliminary data.</text>
</comment>
<name>A0ABS6KTY9_9MYCO</name>
<dbReference type="EMBL" id="VOMB01000027">
    <property type="protein sequence ID" value="MBU9767041.1"/>
    <property type="molecule type" value="Genomic_DNA"/>
</dbReference>
<evidence type="ECO:0000313" key="1">
    <source>
        <dbReference type="EMBL" id="MBU9767041.1"/>
    </source>
</evidence>
<proteinExistence type="predicted"/>
<reference evidence="1 2" key="1">
    <citation type="journal article" date="2021" name="Sci. Rep.">
        <title>Phenotypic and genomic hallmarks of a novel, potentially pathogenic rapidly growing Mycobacterium species related to the Mycobacterium fortuitum complex.</title>
        <authorList>
            <person name="Gharbi R."/>
            <person name="Khanna V."/>
            <person name="Frigui W."/>
            <person name="Mhenni B."/>
            <person name="Brosch R."/>
            <person name="Mardassi H."/>
        </authorList>
    </citation>
    <scope>NUCLEOTIDE SEQUENCE [LARGE SCALE GENOMIC DNA]</scope>
    <source>
        <strain evidence="1 2">TNTM28</strain>
    </source>
</reference>